<evidence type="ECO:0000313" key="3">
    <source>
        <dbReference type="Proteomes" id="UP001252243"/>
    </source>
</evidence>
<dbReference type="RefSeq" id="WP_310059569.1">
    <property type="nucleotide sequence ID" value="NZ_JAVDVQ010000016.1"/>
</dbReference>
<comment type="caution">
    <text evidence="2">The sequence shown here is derived from an EMBL/GenBank/DDBJ whole genome shotgun (WGS) entry which is preliminary data.</text>
</comment>
<dbReference type="Pfam" id="PF13524">
    <property type="entry name" value="Glyco_trans_1_2"/>
    <property type="match status" value="1"/>
</dbReference>
<dbReference type="InterPro" id="IPR029044">
    <property type="entry name" value="Nucleotide-diphossugar_trans"/>
</dbReference>
<name>A0ABU1UFP0_9MICC</name>
<keyword evidence="3" id="KW-1185">Reference proteome</keyword>
<sequence>MAGLREIRAGLWHLRRGGPAQFKSWRSRQQIEQGFAAPRNVQGVEAAWTGRGRKRRLSLMPAILPQQRPTRPDVRAAVILDDFSALAFGYEWTTSGVHPHTWRSDLASGAVDLLFVESAWAGNGGLWRGKLTGPNGPSDEFRELVQWCREQGIPTVFWNKEDPPHYQDFLPAARLFDHVFTSDSGRIEQYTVDLGHDRVAVLPFAAQPAIHNPVRPGHGRHKRDVAFAGMYFAHKYPERRAQMDLLLGGALEASARMGTGLEIFSRQLGGNAEYQFPMPLDSRVVGSLTYAQTLSAYKAYKVFLNVNSVVDSPSMCARRIFEISASGTPVITAPSQAMGQFFTAAAVPVAATRKDAEHLTRALVSNPELNDRTAHLAQRTIWAHHTYSHRATTVLQHAVPGITATVAQPTLSVLLPTIRPQNLAHVFQTLAGQLGVEPELVLLTHGFQLSAERLAELSATSGVHNVVLLEAPRDVSLGECLNRCVAAASGQVLTKMDDDDHYGPQYLSDQLHALSYSGADVVGKQAHYMHLETSNAAILRFAAREHRFTDFVMGPTIMAQRDVFTDHPFLPVSIGEDTGFLRAAHAAGRIIYSADRFNYFQVRTGEGHTWQVEDAELLASGDLKFYGKLNEHVDI</sequence>
<accession>A0ABU1UFP0</accession>
<dbReference type="Gene3D" id="3.90.550.10">
    <property type="entry name" value="Spore Coat Polysaccharide Biosynthesis Protein SpsA, Chain A"/>
    <property type="match status" value="1"/>
</dbReference>
<feature type="domain" description="Spore protein YkvP/CgeB glycosyl transferase-like" evidence="1">
    <location>
        <begin position="269"/>
        <end position="396"/>
    </location>
</feature>
<dbReference type="Proteomes" id="UP001252243">
    <property type="component" value="Unassembled WGS sequence"/>
</dbReference>
<evidence type="ECO:0000313" key="2">
    <source>
        <dbReference type="EMBL" id="MDR7083950.1"/>
    </source>
</evidence>
<gene>
    <name evidence="2" type="ORF">J2X01_003256</name>
</gene>
<dbReference type="InterPro" id="IPR055259">
    <property type="entry name" value="YkvP/CgeB_Glyco_trans-like"/>
</dbReference>
<evidence type="ECO:0000259" key="1">
    <source>
        <dbReference type="Pfam" id="PF13524"/>
    </source>
</evidence>
<dbReference type="SUPFAM" id="SSF53448">
    <property type="entry name" value="Nucleotide-diphospho-sugar transferases"/>
    <property type="match status" value="1"/>
</dbReference>
<protein>
    <submittedName>
        <fullName evidence="2">Spore maturation protein CgeB</fullName>
    </submittedName>
</protein>
<dbReference type="EMBL" id="JAVDVQ010000016">
    <property type="protein sequence ID" value="MDR7083950.1"/>
    <property type="molecule type" value="Genomic_DNA"/>
</dbReference>
<reference evidence="2 3" key="1">
    <citation type="submission" date="2023-07" db="EMBL/GenBank/DDBJ databases">
        <title>Sorghum-associated microbial communities from plants grown in Nebraska, USA.</title>
        <authorList>
            <person name="Schachtman D."/>
        </authorList>
    </citation>
    <scope>NUCLEOTIDE SEQUENCE [LARGE SCALE GENOMIC DNA]</scope>
    <source>
        <strain evidence="2 3">BE167</strain>
    </source>
</reference>
<organism evidence="2 3">
    <name type="scientific">Arthrobacter ginsengisoli</name>
    <dbReference type="NCBI Taxonomy" id="1356565"/>
    <lineage>
        <taxon>Bacteria</taxon>
        <taxon>Bacillati</taxon>
        <taxon>Actinomycetota</taxon>
        <taxon>Actinomycetes</taxon>
        <taxon>Micrococcales</taxon>
        <taxon>Micrococcaceae</taxon>
        <taxon>Arthrobacter</taxon>
    </lineage>
</organism>
<proteinExistence type="predicted"/>